<gene>
    <name evidence="2" type="ORF">SAMN05216403_12717</name>
</gene>
<evidence type="ECO:0000313" key="2">
    <source>
        <dbReference type="EMBL" id="SEG07386.1"/>
    </source>
</evidence>
<proteinExistence type="predicted"/>
<feature type="region of interest" description="Disordered" evidence="1">
    <location>
        <begin position="247"/>
        <end position="278"/>
    </location>
</feature>
<dbReference type="EMBL" id="FNVK01000027">
    <property type="protein sequence ID" value="SEG07386.1"/>
    <property type="molecule type" value="Genomic_DNA"/>
</dbReference>
<evidence type="ECO:0000256" key="1">
    <source>
        <dbReference type="SAM" id="MobiDB-lite"/>
    </source>
</evidence>
<evidence type="ECO:0000313" key="3">
    <source>
        <dbReference type="Proteomes" id="UP000236751"/>
    </source>
</evidence>
<reference evidence="2 3" key="1">
    <citation type="submission" date="2016-10" db="EMBL/GenBank/DDBJ databases">
        <authorList>
            <person name="de Groot N.N."/>
        </authorList>
    </citation>
    <scope>NUCLEOTIDE SEQUENCE [LARGE SCALE GENOMIC DNA]</scope>
    <source>
        <strain evidence="2 3">Nl13</strain>
    </source>
</reference>
<protein>
    <submittedName>
        <fullName evidence="2">Uncharacterized protein</fullName>
    </submittedName>
</protein>
<sequence>MHDNPQYGCVLYTVTGHCQAICCYQLGLKRKERDFSLNYPTTAKLVFSPHQCYKLEAVEPIKHPLSPAGFIPTFKRNSVIKKFVMLLIFGLPYSNATAQEVGSREMGVPEGIVPVAGSTAEGASSILGTSFYPPLYSPALINSPGVSAHAPGTQLDAYSLGRPVIVLPIQPYIGTVSGFQYPGSYMPHGTPLHRFNGYIVCNPPNLNRDAEAGAVAGAGGRQIIKITSTRSPSIPGYSGPCPIYTINGELPPQKSHSTIRPRGTPSTQQQGRHHNSTQ</sequence>
<dbReference type="AlphaFoldDB" id="A0A1H5X7Z3"/>
<feature type="compositionally biased region" description="Polar residues" evidence="1">
    <location>
        <begin position="254"/>
        <end position="270"/>
    </location>
</feature>
<name>A0A1H5X7Z3_NITMU</name>
<accession>A0A1H5X7Z3</accession>
<dbReference type="Proteomes" id="UP000236751">
    <property type="component" value="Unassembled WGS sequence"/>
</dbReference>
<organism evidence="2 3">
    <name type="scientific">Nitrosospira multiformis (strain ATCC 25196 / NCIMB 11849 / C 71)</name>
    <dbReference type="NCBI Taxonomy" id="323848"/>
    <lineage>
        <taxon>Bacteria</taxon>
        <taxon>Pseudomonadati</taxon>
        <taxon>Pseudomonadota</taxon>
        <taxon>Betaproteobacteria</taxon>
        <taxon>Nitrosomonadales</taxon>
        <taxon>Nitrosomonadaceae</taxon>
        <taxon>Nitrosospira</taxon>
    </lineage>
</organism>